<dbReference type="EMBL" id="CAJOBA010003319">
    <property type="protein sequence ID" value="CAF3677806.1"/>
    <property type="molecule type" value="Genomic_DNA"/>
</dbReference>
<gene>
    <name evidence="3" type="ORF">OVA965_LOCUS9394</name>
    <name evidence="4" type="ORF">TMI583_LOCUS9390</name>
</gene>
<comment type="caution">
    <text evidence="3">The sequence shown here is derived from an EMBL/GenBank/DDBJ whole genome shotgun (WGS) entry which is preliminary data.</text>
</comment>
<protein>
    <recommendedName>
        <fullName evidence="6">GH3 auxin-responsive promoter</fullName>
    </recommendedName>
</protein>
<dbReference type="InterPro" id="IPR004993">
    <property type="entry name" value="GH3"/>
</dbReference>
<evidence type="ECO:0000313" key="3">
    <source>
        <dbReference type="EMBL" id="CAF0896414.1"/>
    </source>
</evidence>
<name>A0A8S2DHF9_9BILA</name>
<feature type="domain" description="GH3 C-terminal" evidence="2">
    <location>
        <begin position="483"/>
        <end position="590"/>
    </location>
</feature>
<dbReference type="PANTHER" id="PTHR31901">
    <property type="entry name" value="GH3 DOMAIN-CONTAINING PROTEIN"/>
    <property type="match status" value="1"/>
</dbReference>
<dbReference type="Gene3D" id="3.40.50.12780">
    <property type="entry name" value="N-terminal domain of ligase-like"/>
    <property type="match status" value="1"/>
</dbReference>
<evidence type="ECO:0008006" key="6">
    <source>
        <dbReference type="Google" id="ProtNLM"/>
    </source>
</evidence>
<dbReference type="PANTHER" id="PTHR31901:SF9">
    <property type="entry name" value="GH3 DOMAIN-CONTAINING PROTEIN"/>
    <property type="match status" value="1"/>
</dbReference>
<evidence type="ECO:0000259" key="1">
    <source>
        <dbReference type="Pfam" id="PF23571"/>
    </source>
</evidence>
<dbReference type="Pfam" id="PF23571">
    <property type="entry name" value="GH3_M"/>
    <property type="match status" value="1"/>
</dbReference>
<evidence type="ECO:0000259" key="2">
    <source>
        <dbReference type="Pfam" id="PF23572"/>
    </source>
</evidence>
<dbReference type="AlphaFoldDB" id="A0A8S2DHF9"/>
<dbReference type="Proteomes" id="UP000682733">
    <property type="component" value="Unassembled WGS sequence"/>
</dbReference>
<dbReference type="InterPro" id="IPR055377">
    <property type="entry name" value="GH3_M"/>
</dbReference>
<evidence type="ECO:0000313" key="5">
    <source>
        <dbReference type="Proteomes" id="UP000677228"/>
    </source>
</evidence>
<dbReference type="InterPro" id="IPR042099">
    <property type="entry name" value="ANL_N_sf"/>
</dbReference>
<feature type="domain" description="GH3 middle" evidence="1">
    <location>
        <begin position="379"/>
        <end position="458"/>
    </location>
</feature>
<dbReference type="GO" id="GO:0016881">
    <property type="term" value="F:acid-amino acid ligase activity"/>
    <property type="evidence" value="ECO:0007669"/>
    <property type="project" value="TreeGrafter"/>
</dbReference>
<dbReference type="Proteomes" id="UP000677228">
    <property type="component" value="Unassembled WGS sequence"/>
</dbReference>
<reference evidence="3" key="1">
    <citation type="submission" date="2021-02" db="EMBL/GenBank/DDBJ databases">
        <authorList>
            <person name="Nowell W R."/>
        </authorList>
    </citation>
    <scope>NUCLEOTIDE SEQUENCE</scope>
</reference>
<sequence>MWLWCSWLIDKVLLLYQFVLIQYKGIRFNLDAKYATKQNINQKTLFNLLKQNKNTKFLKDQCKKSKLDGDEENIKNIEQFKKLFPKFTKYSDYKPYVDEIMNNGNSKDIISVGYPIALTNTSGTSGDPKNYPVYSLDINEVYYICYMLTKSVQSNLFNNCKSISLNSLNQQTHTTKDKLRTYKVSPMTTIGAREKKNIATILKFQQDIVPQVILSEVTDSKDLFLFILLYSLQCKELEVITSTFVMAIIHFFTYLEEKFDLICKHIEMGTIPPNESLSSPLSLDIRIEIESHYHLPPNPSRAEELRKIVNDYGFHHISTRIWPSLKCAICIISHTVKQFELKLLSTYWNPQTPIYPYAYGMSEHHHLAIPLNTNSYQLVPLPRSVYYEFIEAKDDDEEDDDDDHQPESFELDQIEGNKGKRYEVVLTTYDGLYRYRTEDIVEVTGHYYTLPIWELIGRFATEHVTEMELCDVIDSILSEYKDEFTSSPQYSVFIDNNSSHYVLAIEVDSDKEDKLKQIGKEICSKFDQKLQESNEEYKKCRSKKKISSPILLWLKNNTLTTGVREYLLNNKGGSKIQKSNQIKSTVVITNRSKNIIKFLKENKVLKIEL</sequence>
<proteinExistence type="predicted"/>
<dbReference type="GO" id="GO:0005737">
    <property type="term" value="C:cytoplasm"/>
    <property type="evidence" value="ECO:0007669"/>
    <property type="project" value="TreeGrafter"/>
</dbReference>
<dbReference type="InterPro" id="IPR055378">
    <property type="entry name" value="GH3_C"/>
</dbReference>
<dbReference type="Pfam" id="PF23572">
    <property type="entry name" value="GH3_C"/>
    <property type="match status" value="1"/>
</dbReference>
<accession>A0A8S2DHF9</accession>
<organism evidence="3 5">
    <name type="scientific">Didymodactylos carnosus</name>
    <dbReference type="NCBI Taxonomy" id="1234261"/>
    <lineage>
        <taxon>Eukaryota</taxon>
        <taxon>Metazoa</taxon>
        <taxon>Spiralia</taxon>
        <taxon>Gnathifera</taxon>
        <taxon>Rotifera</taxon>
        <taxon>Eurotatoria</taxon>
        <taxon>Bdelloidea</taxon>
        <taxon>Philodinida</taxon>
        <taxon>Philodinidae</taxon>
        <taxon>Didymodactylos</taxon>
    </lineage>
</organism>
<dbReference type="Pfam" id="PF03321">
    <property type="entry name" value="GH3"/>
    <property type="match status" value="1"/>
</dbReference>
<dbReference type="EMBL" id="CAJNOK010003318">
    <property type="protein sequence ID" value="CAF0896414.1"/>
    <property type="molecule type" value="Genomic_DNA"/>
</dbReference>
<evidence type="ECO:0000313" key="4">
    <source>
        <dbReference type="EMBL" id="CAF3677806.1"/>
    </source>
</evidence>